<dbReference type="Proteomes" id="UP001063166">
    <property type="component" value="Unassembled WGS sequence"/>
</dbReference>
<keyword evidence="3" id="KW-1185">Reference proteome</keyword>
<evidence type="ECO:0000313" key="3">
    <source>
        <dbReference type="Proteomes" id="UP001063166"/>
    </source>
</evidence>
<evidence type="ECO:0000256" key="1">
    <source>
        <dbReference type="SAM" id="MobiDB-lite"/>
    </source>
</evidence>
<feature type="compositionally biased region" description="Polar residues" evidence="1">
    <location>
        <begin position="168"/>
        <end position="179"/>
    </location>
</feature>
<evidence type="ECO:0000313" key="2">
    <source>
        <dbReference type="EMBL" id="GLB33948.1"/>
    </source>
</evidence>
<protein>
    <submittedName>
        <fullName evidence="2">Uncharacterized protein</fullName>
    </submittedName>
</protein>
<feature type="compositionally biased region" description="Polar residues" evidence="1">
    <location>
        <begin position="115"/>
        <end position="135"/>
    </location>
</feature>
<name>A0A9P3PEF8_LYOSH</name>
<gene>
    <name evidence="2" type="ORF">LshimejAT787_0108320</name>
</gene>
<comment type="caution">
    <text evidence="2">The sequence shown here is derived from an EMBL/GenBank/DDBJ whole genome shotgun (WGS) entry which is preliminary data.</text>
</comment>
<feature type="compositionally biased region" description="Polar residues" evidence="1">
    <location>
        <begin position="526"/>
        <end position="542"/>
    </location>
</feature>
<proteinExistence type="predicted"/>
<dbReference type="OrthoDB" id="5576441at2759"/>
<dbReference type="AlphaFoldDB" id="A0A9P3PEF8"/>
<feature type="region of interest" description="Disordered" evidence="1">
    <location>
        <begin position="115"/>
        <end position="233"/>
    </location>
</feature>
<reference evidence="2" key="1">
    <citation type="submission" date="2022-07" db="EMBL/GenBank/DDBJ databases">
        <title>The genome of Lyophyllum shimeji provides insight into the initial evolution of ectomycorrhizal fungal genome.</title>
        <authorList>
            <person name="Kobayashi Y."/>
            <person name="Shibata T."/>
            <person name="Hirakawa H."/>
            <person name="Shigenobu S."/>
            <person name="Nishiyama T."/>
            <person name="Yamada A."/>
            <person name="Hasebe M."/>
            <person name="Kawaguchi M."/>
        </authorList>
    </citation>
    <scope>NUCLEOTIDE SEQUENCE</scope>
    <source>
        <strain evidence="2">AT787</strain>
    </source>
</reference>
<feature type="compositionally biased region" description="Basic and acidic residues" evidence="1">
    <location>
        <begin position="412"/>
        <end position="423"/>
    </location>
</feature>
<accession>A0A9P3PEF8</accession>
<sequence>MSTSYQSEIVDDSEPEREVLRRRQKFARKVHLRNTKASGTAPIAVIEITDDESDTAAHGMPLSRETADQDAEFRATTAQELLGLASAVARDGDIPAVGASPRGTAHTFASVTVGKHSTQPVSGVHTTRSDAAQDNTEAEGPGVNLARFAYPGANSSANGPRTRPGPSRQCSSFSSTTDSRPPPKKRVTHRFADDFSDSELGKLANHAPKKIGSCAPTTTSSKGKGKAGEPITTDPKTFLEEVVAESVSRKKVRRAETLETVKSVAQTRELILNKARVVIGSTSNRVREQEIPLHTQAVESHDLNTDDTTLPPSTQAFGRSALAQRHQKATSSLFNCESLEPSDAEESDAEISSTAMAFAPSKLGAICQPAQGLCEELAVLSYNGVTDNQEALPFKSICSPLLTRSPVDISDLDSREPSPHEASRTVSPTGRVHVSPPQSPPLSYDRDEIDFGMFRNDSNQFNEYDWVIDDACLHFIPADDNVILGEEGVTPPTFLTPSPRAKKTIAIKSPRPRSPSQSPLRIQVAQRTALSPKKQASSTKTPKTQRKKKIHVEDEPEEVWEQKMKEKILGDIELHLRILRYEPIHFDVFLQMALEGGSASGKLKLRLRSFLDKQAIHFYGAEPSTGRARRR</sequence>
<organism evidence="2 3">
    <name type="scientific">Lyophyllum shimeji</name>
    <name type="common">Hon-shimeji</name>
    <name type="synonym">Tricholoma shimeji</name>
    <dbReference type="NCBI Taxonomy" id="47721"/>
    <lineage>
        <taxon>Eukaryota</taxon>
        <taxon>Fungi</taxon>
        <taxon>Dikarya</taxon>
        <taxon>Basidiomycota</taxon>
        <taxon>Agaricomycotina</taxon>
        <taxon>Agaricomycetes</taxon>
        <taxon>Agaricomycetidae</taxon>
        <taxon>Agaricales</taxon>
        <taxon>Tricholomatineae</taxon>
        <taxon>Lyophyllaceae</taxon>
        <taxon>Lyophyllum</taxon>
    </lineage>
</organism>
<dbReference type="EMBL" id="BRPK01000001">
    <property type="protein sequence ID" value="GLB33948.1"/>
    <property type="molecule type" value="Genomic_DNA"/>
</dbReference>
<feature type="region of interest" description="Disordered" evidence="1">
    <location>
        <begin position="526"/>
        <end position="552"/>
    </location>
</feature>
<feature type="region of interest" description="Disordered" evidence="1">
    <location>
        <begin position="409"/>
        <end position="444"/>
    </location>
</feature>